<comment type="caution">
    <text evidence="1">The sequence shown here is derived from an EMBL/GenBank/DDBJ whole genome shotgun (WGS) entry which is preliminary data.</text>
</comment>
<evidence type="ECO:0000313" key="2">
    <source>
        <dbReference type="Proteomes" id="UP001320420"/>
    </source>
</evidence>
<reference evidence="1 2" key="1">
    <citation type="submission" date="2024-02" db="EMBL/GenBank/DDBJ databases">
        <title>De novo assembly and annotation of 12 fungi associated with fruit tree decline syndrome in Ontario, Canada.</title>
        <authorList>
            <person name="Sulman M."/>
            <person name="Ellouze W."/>
            <person name="Ilyukhin E."/>
        </authorList>
    </citation>
    <scope>NUCLEOTIDE SEQUENCE [LARGE SCALE GENOMIC DNA]</scope>
    <source>
        <strain evidence="1 2">M11/M66-122</strain>
    </source>
</reference>
<proteinExistence type="predicted"/>
<organism evidence="1 2">
    <name type="scientific">Diatrype stigma</name>
    <dbReference type="NCBI Taxonomy" id="117547"/>
    <lineage>
        <taxon>Eukaryota</taxon>
        <taxon>Fungi</taxon>
        <taxon>Dikarya</taxon>
        <taxon>Ascomycota</taxon>
        <taxon>Pezizomycotina</taxon>
        <taxon>Sordariomycetes</taxon>
        <taxon>Xylariomycetidae</taxon>
        <taxon>Xylariales</taxon>
        <taxon>Diatrypaceae</taxon>
        <taxon>Diatrype</taxon>
    </lineage>
</organism>
<keyword evidence="2" id="KW-1185">Reference proteome</keyword>
<accession>A0AAN9V0H5</accession>
<name>A0AAN9V0H5_9PEZI</name>
<dbReference type="EMBL" id="JAKJXP020000011">
    <property type="protein sequence ID" value="KAK7755695.1"/>
    <property type="molecule type" value="Genomic_DNA"/>
</dbReference>
<sequence>MSATGKWKDPQVLQDLAMGAFTVLGPIPSDKQAALVQYMKDKGHSITWEAIRSILICIQIFDPRVQYAEKQGQHGLDPRGGQRRPYCLLGCKKAI</sequence>
<gene>
    <name evidence="1" type="ORF">SLS62_002306</name>
</gene>
<dbReference type="Proteomes" id="UP001320420">
    <property type="component" value="Unassembled WGS sequence"/>
</dbReference>
<evidence type="ECO:0000313" key="1">
    <source>
        <dbReference type="EMBL" id="KAK7755695.1"/>
    </source>
</evidence>
<dbReference type="AlphaFoldDB" id="A0AAN9V0H5"/>
<protein>
    <submittedName>
        <fullName evidence="1">Uncharacterized protein</fullName>
    </submittedName>
</protein>